<dbReference type="OrthoDB" id="5549158at2759"/>
<keyword evidence="2" id="KW-1185">Reference proteome</keyword>
<protein>
    <submittedName>
        <fullName evidence="1">Uncharacterized protein</fullName>
    </submittedName>
</protein>
<organism evidence="1 2">
    <name type="scientific">Tieghemiomyces parasiticus</name>
    <dbReference type="NCBI Taxonomy" id="78921"/>
    <lineage>
        <taxon>Eukaryota</taxon>
        <taxon>Fungi</taxon>
        <taxon>Fungi incertae sedis</taxon>
        <taxon>Zoopagomycota</taxon>
        <taxon>Kickxellomycotina</taxon>
        <taxon>Dimargaritomycetes</taxon>
        <taxon>Dimargaritales</taxon>
        <taxon>Dimargaritaceae</taxon>
        <taxon>Tieghemiomyces</taxon>
    </lineage>
</organism>
<evidence type="ECO:0000313" key="1">
    <source>
        <dbReference type="EMBL" id="KAJ1910394.1"/>
    </source>
</evidence>
<gene>
    <name evidence="1" type="ORF">IWQ60_010679</name>
</gene>
<sequence>MVPAPPTTQTPMSEEDLVDLGVHRLDARRPGQAQLQKFLHWYVGWLRTLHTAGPEEQRESLAARLHDGEVHNGTTGVMDHQLPGSGILDVLLHRNPMCQWVADTCLAV</sequence>
<accession>A0A9W7ZKH4</accession>
<proteinExistence type="predicted"/>
<comment type="caution">
    <text evidence="1">The sequence shown here is derived from an EMBL/GenBank/DDBJ whole genome shotgun (WGS) entry which is preliminary data.</text>
</comment>
<dbReference type="EMBL" id="JANBPT010001056">
    <property type="protein sequence ID" value="KAJ1910394.1"/>
    <property type="molecule type" value="Genomic_DNA"/>
</dbReference>
<reference evidence="1" key="1">
    <citation type="submission" date="2022-07" db="EMBL/GenBank/DDBJ databases">
        <title>Phylogenomic reconstructions and comparative analyses of Kickxellomycotina fungi.</title>
        <authorList>
            <person name="Reynolds N.K."/>
            <person name="Stajich J.E."/>
            <person name="Barry K."/>
            <person name="Grigoriev I.V."/>
            <person name="Crous P."/>
            <person name="Smith M.E."/>
        </authorList>
    </citation>
    <scope>NUCLEOTIDE SEQUENCE</scope>
    <source>
        <strain evidence="1">RSA 861</strain>
    </source>
</reference>
<dbReference type="Proteomes" id="UP001150569">
    <property type="component" value="Unassembled WGS sequence"/>
</dbReference>
<name>A0A9W7ZKH4_9FUNG</name>
<evidence type="ECO:0000313" key="2">
    <source>
        <dbReference type="Proteomes" id="UP001150569"/>
    </source>
</evidence>
<dbReference type="AlphaFoldDB" id="A0A9W7ZKH4"/>